<dbReference type="AlphaFoldDB" id="A0A378JGT0"/>
<dbReference type="RefSeq" id="WP_242604719.1">
    <property type="nucleotide sequence ID" value="NZ_CAAAHP010000004.1"/>
</dbReference>
<dbReference type="GO" id="GO:0000976">
    <property type="term" value="F:transcription cis-regulatory region binding"/>
    <property type="evidence" value="ECO:0007669"/>
    <property type="project" value="TreeGrafter"/>
</dbReference>
<dbReference type="PROSITE" id="PS50931">
    <property type="entry name" value="HTH_LYSR"/>
    <property type="match status" value="1"/>
</dbReference>
<evidence type="ECO:0000256" key="1">
    <source>
        <dbReference type="ARBA" id="ARBA00009437"/>
    </source>
</evidence>
<dbReference type="Gene3D" id="1.10.10.10">
    <property type="entry name" value="Winged helix-like DNA-binding domain superfamily/Winged helix DNA-binding domain"/>
    <property type="match status" value="1"/>
</dbReference>
<feature type="domain" description="HTH lysR-type" evidence="5">
    <location>
        <begin position="2"/>
        <end position="59"/>
    </location>
</feature>
<dbReference type="EMBL" id="UGOD01000001">
    <property type="protein sequence ID" value="STX50385.1"/>
    <property type="molecule type" value="Genomic_DNA"/>
</dbReference>
<keyword evidence="2" id="KW-0805">Transcription regulation</keyword>
<accession>A0A378JGT0</accession>
<dbReference type="Pfam" id="PF00126">
    <property type="entry name" value="HTH_1"/>
    <property type="match status" value="1"/>
</dbReference>
<dbReference type="PRINTS" id="PR00039">
    <property type="entry name" value="HTHLYSR"/>
</dbReference>
<dbReference type="InterPro" id="IPR036390">
    <property type="entry name" value="WH_DNA-bd_sf"/>
</dbReference>
<evidence type="ECO:0000259" key="5">
    <source>
        <dbReference type="PROSITE" id="PS50931"/>
    </source>
</evidence>
<evidence type="ECO:0000256" key="4">
    <source>
        <dbReference type="ARBA" id="ARBA00023163"/>
    </source>
</evidence>
<evidence type="ECO:0000313" key="7">
    <source>
        <dbReference type="Proteomes" id="UP000254794"/>
    </source>
</evidence>
<dbReference type="Proteomes" id="UP000254794">
    <property type="component" value="Unassembled WGS sequence"/>
</dbReference>
<name>A0A378JGT0_9GAMM</name>
<protein>
    <submittedName>
        <fullName evidence="6">Transcriptional regulator</fullName>
    </submittedName>
</protein>
<dbReference type="Pfam" id="PF03466">
    <property type="entry name" value="LysR_substrate"/>
    <property type="match status" value="1"/>
</dbReference>
<comment type="similarity">
    <text evidence="1">Belongs to the LysR transcriptional regulatory family.</text>
</comment>
<sequence length="296" mass="33764">MIDFDALKVFITVIEKGGFHAAAQAMFKSQPAITNAIKKLEEQIDLILFDRNYYRPKLTSQGEKLYQRAKTLIAHWEHLNQFVELLQEDMETDITIAIDVFFPLNKLENLFRQWIAQFPQTHFHFLSESLGGACERLLQGQADLIISENLISKHAVEVIPLAIVLMPAVATPQFIEQYKEELSNLDTLKDCMQVILKDSSKTNFSFGVIEQCKHWTVSDVIAKKEIILAGLGWGRLPKHLIKNELNNGRLKILSGHHLDERLVPLEAIRLQKPAHGLIAKQLWSDLLNLKSNNVIP</sequence>
<dbReference type="GO" id="GO:0003700">
    <property type="term" value="F:DNA-binding transcription factor activity"/>
    <property type="evidence" value="ECO:0007669"/>
    <property type="project" value="InterPro"/>
</dbReference>
<dbReference type="SUPFAM" id="SSF53850">
    <property type="entry name" value="Periplasmic binding protein-like II"/>
    <property type="match status" value="1"/>
</dbReference>
<dbReference type="PANTHER" id="PTHR30126">
    <property type="entry name" value="HTH-TYPE TRANSCRIPTIONAL REGULATOR"/>
    <property type="match status" value="1"/>
</dbReference>
<dbReference type="PANTHER" id="PTHR30126:SF22">
    <property type="entry name" value="HTH-TYPE TRANSCRIPTIONAL REGULATOR YHAJ-RELATED"/>
    <property type="match status" value="1"/>
</dbReference>
<organism evidence="6 7">
    <name type="scientific">Legionella busanensis</name>
    <dbReference type="NCBI Taxonomy" id="190655"/>
    <lineage>
        <taxon>Bacteria</taxon>
        <taxon>Pseudomonadati</taxon>
        <taxon>Pseudomonadota</taxon>
        <taxon>Gammaproteobacteria</taxon>
        <taxon>Legionellales</taxon>
        <taxon>Legionellaceae</taxon>
        <taxon>Legionella</taxon>
    </lineage>
</organism>
<evidence type="ECO:0000313" key="6">
    <source>
        <dbReference type="EMBL" id="STX50385.1"/>
    </source>
</evidence>
<dbReference type="InterPro" id="IPR036388">
    <property type="entry name" value="WH-like_DNA-bd_sf"/>
</dbReference>
<dbReference type="InterPro" id="IPR005119">
    <property type="entry name" value="LysR_subst-bd"/>
</dbReference>
<keyword evidence="3" id="KW-0238">DNA-binding</keyword>
<dbReference type="Gene3D" id="3.40.190.290">
    <property type="match status" value="1"/>
</dbReference>
<dbReference type="InterPro" id="IPR000847">
    <property type="entry name" value="LysR_HTH_N"/>
</dbReference>
<evidence type="ECO:0000256" key="2">
    <source>
        <dbReference type="ARBA" id="ARBA00023015"/>
    </source>
</evidence>
<gene>
    <name evidence="6" type="primary">lysR_1</name>
    <name evidence="6" type="ORF">NCTC13316_00466</name>
</gene>
<keyword evidence="7" id="KW-1185">Reference proteome</keyword>
<proteinExistence type="inferred from homology"/>
<evidence type="ECO:0000256" key="3">
    <source>
        <dbReference type="ARBA" id="ARBA00023125"/>
    </source>
</evidence>
<dbReference type="SUPFAM" id="SSF46785">
    <property type="entry name" value="Winged helix' DNA-binding domain"/>
    <property type="match status" value="1"/>
</dbReference>
<keyword evidence="4" id="KW-0804">Transcription</keyword>
<reference evidence="6 7" key="1">
    <citation type="submission" date="2018-06" db="EMBL/GenBank/DDBJ databases">
        <authorList>
            <consortium name="Pathogen Informatics"/>
            <person name="Doyle S."/>
        </authorList>
    </citation>
    <scope>NUCLEOTIDE SEQUENCE [LARGE SCALE GENOMIC DNA]</scope>
    <source>
        <strain evidence="6 7">NCTC13316</strain>
    </source>
</reference>